<dbReference type="Pfam" id="PF13538">
    <property type="entry name" value="UvrD_C_2"/>
    <property type="match status" value="1"/>
</dbReference>
<keyword evidence="3 5" id="KW-0347">Helicase</keyword>
<accession>A0A1H9Z7C2</accession>
<dbReference type="SUPFAM" id="SSF52540">
    <property type="entry name" value="P-loop containing nucleoside triphosphate hydrolases"/>
    <property type="match status" value="2"/>
</dbReference>
<dbReference type="Gene3D" id="3.40.50.300">
    <property type="entry name" value="P-loop containing nucleotide triphosphate hydrolases"/>
    <property type="match status" value="3"/>
</dbReference>
<sequence>MTRHVSTMIQKISLSTPLMDWFESQIASDMIAVIDKQLTFFLMRFCQEKLSEIERDQLAIFLCYLSHKMAQGDVCIRIDNKISKTILPAFFTTLPLELQRSLTQLTSIMLIDILNKSELAIIAETDIEVIESLKQVDSIPPIIMVGNRIYWQRMWEDEHKVADYLVKQSKQADTSPFDSMKSVLNQVFANSDCQIDRQKIAGAIALSKSISIISGGPGTGKTTTVAGILLSALRLNPNKRLRILLAAPTGKAAARLTESLLGARNQFVLSESEKENLALEAVTLHRLLGASLNGDGFRHHNGNPLHGDILVVDEASMIDLRLMSALIDALSPTMRVILLGDKDQLSSVAPGRVLGDICSFGQLTFSHHHANYLAELMSLELETLYDPALSNQSTVGDVIGLLTKSRRFAEDSKIGKLATAINTQKRKEVESLLLDHQCEFDGKSAQFLAKEPGFKYVDFADTENYEKAQCYEALLNDCLIGFKPYLELVAAFVEGKPLIDVKNTLSTIDEQNTLSQENSKESEAIIDILKQFNKFRVLASIHSGLFGTDSLNENLILRLQEAKLITRSRDKHFIGRPILITRNDASLKLFNGDIGVTLRDLESGQMRVYFLSPTGQLQSVVPSRLPEHETAFVMTVHKSQGSEFEHTLIVLPDVPNPVLTKELIYTAVTRARTQLTLYSSMQILQGTIRQLTPRTSGLIDQIQVLSQSEYS</sequence>
<dbReference type="InterPro" id="IPR003593">
    <property type="entry name" value="AAA+_ATPase"/>
</dbReference>
<dbReference type="OrthoDB" id="9803432at2"/>
<dbReference type="Pfam" id="PF13245">
    <property type="entry name" value="AAA_19"/>
    <property type="match status" value="1"/>
</dbReference>
<evidence type="ECO:0000256" key="3">
    <source>
        <dbReference type="HAMAP-Rule" id="MF_01487"/>
    </source>
</evidence>
<keyword evidence="3" id="KW-0378">Hydrolase</keyword>
<dbReference type="HAMAP" id="MF_01487">
    <property type="entry name" value="RecD"/>
    <property type="match status" value="1"/>
</dbReference>
<dbReference type="RefSeq" id="WP_093317480.1">
    <property type="nucleotide sequence ID" value="NZ_FOHV01000003.1"/>
</dbReference>
<dbReference type="GO" id="GO:0003677">
    <property type="term" value="F:DNA binding"/>
    <property type="evidence" value="ECO:0007669"/>
    <property type="project" value="UniProtKB-UniRule"/>
</dbReference>
<keyword evidence="3" id="KW-0269">Exonuclease</keyword>
<keyword evidence="6" id="KW-1185">Reference proteome</keyword>
<dbReference type="NCBIfam" id="TIGR01447">
    <property type="entry name" value="recD"/>
    <property type="match status" value="1"/>
</dbReference>
<evidence type="ECO:0000259" key="4">
    <source>
        <dbReference type="SMART" id="SM00382"/>
    </source>
</evidence>
<keyword evidence="3" id="KW-0234">DNA repair</keyword>
<evidence type="ECO:0000256" key="1">
    <source>
        <dbReference type="ARBA" id="ARBA00022741"/>
    </source>
</evidence>
<comment type="miscellaneous">
    <text evidence="3">In the RecBCD complex, RecB has a slow 3'-5' helicase, an exonuclease activity and loads RecA onto ssDNA, RecD has a fast 5'-3' helicase activity, while RecC stimulates the ATPase and processivity of the RecB helicase and contributes to recognition of the Chi site.</text>
</comment>
<dbReference type="Proteomes" id="UP000242642">
    <property type="component" value="Unassembled WGS sequence"/>
</dbReference>
<protein>
    <recommendedName>
        <fullName evidence="3">RecBCD enzyme subunit RecD</fullName>
        <ecNumber evidence="3">5.6.2.3</ecNumber>
    </recommendedName>
    <alternativeName>
        <fullName evidence="3">DNA 5'-3' helicase subunit RecD</fullName>
    </alternativeName>
    <alternativeName>
        <fullName evidence="3">Exonuclease V subunit RecD</fullName>
        <shortName evidence="3">ExoV subunit RecD</shortName>
    </alternativeName>
    <alternativeName>
        <fullName evidence="3">Helicase/nuclease RecBCD subunit RecD</fullName>
    </alternativeName>
</protein>
<keyword evidence="3" id="KW-0227">DNA damage</keyword>
<dbReference type="InterPro" id="IPR027417">
    <property type="entry name" value="P-loop_NTPase"/>
</dbReference>
<dbReference type="EMBL" id="FOHV01000003">
    <property type="protein sequence ID" value="SES77430.1"/>
    <property type="molecule type" value="Genomic_DNA"/>
</dbReference>
<dbReference type="GO" id="GO:0000724">
    <property type="term" value="P:double-strand break repair via homologous recombination"/>
    <property type="evidence" value="ECO:0007669"/>
    <property type="project" value="UniProtKB-UniRule"/>
</dbReference>
<dbReference type="GO" id="GO:0005524">
    <property type="term" value="F:ATP binding"/>
    <property type="evidence" value="ECO:0007669"/>
    <property type="project" value="UniProtKB-UniRule"/>
</dbReference>
<keyword evidence="3" id="KW-0238">DNA-binding</keyword>
<reference evidence="6" key="1">
    <citation type="submission" date="2016-10" db="EMBL/GenBank/DDBJ databases">
        <authorList>
            <person name="Varghese N."/>
            <person name="Submissions S."/>
        </authorList>
    </citation>
    <scope>NUCLEOTIDE SEQUENCE [LARGE SCALE GENOMIC DNA]</scope>
    <source>
        <strain evidence="6">DSM 18579</strain>
    </source>
</reference>
<dbReference type="PANTHER" id="PTHR43788:SF6">
    <property type="entry name" value="DNA HELICASE B"/>
    <property type="match status" value="1"/>
</dbReference>
<dbReference type="GO" id="GO:0017116">
    <property type="term" value="F:single-stranded DNA helicase activity"/>
    <property type="evidence" value="ECO:0007669"/>
    <property type="project" value="TreeGrafter"/>
</dbReference>
<keyword evidence="3" id="KW-0540">Nuclease</keyword>
<dbReference type="CDD" id="cd18809">
    <property type="entry name" value="SF1_C_RecD"/>
    <property type="match status" value="1"/>
</dbReference>
<comment type="catalytic activity">
    <reaction evidence="3">
        <text>ATP + H2O = ADP + phosphate + H(+)</text>
        <dbReference type="Rhea" id="RHEA:13065"/>
        <dbReference type="ChEBI" id="CHEBI:15377"/>
        <dbReference type="ChEBI" id="CHEBI:15378"/>
        <dbReference type="ChEBI" id="CHEBI:30616"/>
        <dbReference type="ChEBI" id="CHEBI:43474"/>
        <dbReference type="ChEBI" id="CHEBI:456216"/>
        <dbReference type="EC" id="5.6.2.3"/>
    </reaction>
</comment>
<comment type="function">
    <text evidence="3">A helicase/nuclease that prepares dsDNA breaks (DSB) for recombinational DNA repair. Binds to DSBs and unwinds DNA via a highly rapid and processive ATP-dependent bidirectional helicase activity. Unwinds dsDNA until it encounters a Chi (crossover hotspot instigator) sequence from the 3' direction. Cuts ssDNA a few nucleotides 3' to the Chi site. The properties and activities of the enzyme are changed at Chi. The Chi-altered holoenzyme produces a long 3'-ssDNA overhang and facilitates RecA-binding to the ssDNA for homologous DNA recombination and repair. Holoenzyme degrades any linearized DNA that is unable to undergo homologous recombination. In the holoenzyme this subunit has ssDNA-dependent ATPase and 5'-3' helicase activity. When added to pre-assembled RecBC greatly stimulates nuclease activity and augments holoenzyme processivity. Negatively regulates the RecA-loading ability of RecBCD.</text>
</comment>
<keyword evidence="1 3" id="KW-0547">Nucleotide-binding</keyword>
<dbReference type="GO" id="GO:0009338">
    <property type="term" value="C:exodeoxyribonuclease V complex"/>
    <property type="evidence" value="ECO:0007669"/>
    <property type="project" value="InterPro"/>
</dbReference>
<organism evidence="5 6">
    <name type="scientific">Thorsellia anophelis DSM 18579</name>
    <dbReference type="NCBI Taxonomy" id="1123402"/>
    <lineage>
        <taxon>Bacteria</taxon>
        <taxon>Pseudomonadati</taxon>
        <taxon>Pseudomonadota</taxon>
        <taxon>Gammaproteobacteria</taxon>
        <taxon>Enterobacterales</taxon>
        <taxon>Thorselliaceae</taxon>
        <taxon>Thorsellia</taxon>
    </lineage>
</organism>
<feature type="binding site" evidence="3">
    <location>
        <begin position="215"/>
        <end position="222"/>
    </location>
    <ligand>
        <name>ATP</name>
        <dbReference type="ChEBI" id="CHEBI:30616"/>
    </ligand>
</feature>
<comment type="similarity">
    <text evidence="3">Belongs to the RecD family.</text>
</comment>
<dbReference type="InterPro" id="IPR027785">
    <property type="entry name" value="UvrD-like_helicase_C"/>
</dbReference>
<dbReference type="GO" id="GO:0043139">
    <property type="term" value="F:5'-3' DNA helicase activity"/>
    <property type="evidence" value="ECO:0007669"/>
    <property type="project" value="UniProtKB-UniRule"/>
</dbReference>
<dbReference type="SMART" id="SM00382">
    <property type="entry name" value="AAA"/>
    <property type="match status" value="1"/>
</dbReference>
<keyword evidence="2 3" id="KW-0067">ATP-binding</keyword>
<dbReference type="AlphaFoldDB" id="A0A1H9Z7C2"/>
<dbReference type="GO" id="GO:0016887">
    <property type="term" value="F:ATP hydrolysis activity"/>
    <property type="evidence" value="ECO:0007669"/>
    <property type="project" value="RHEA"/>
</dbReference>
<dbReference type="PANTHER" id="PTHR43788">
    <property type="entry name" value="DNA2/NAM7 HELICASE FAMILY MEMBER"/>
    <property type="match status" value="1"/>
</dbReference>
<feature type="domain" description="AAA+ ATPase" evidence="4">
    <location>
        <begin position="207"/>
        <end position="364"/>
    </location>
</feature>
<dbReference type="InterPro" id="IPR006344">
    <property type="entry name" value="RecD"/>
</dbReference>
<keyword evidence="3" id="KW-0413">Isomerase</keyword>
<gene>
    <name evidence="3" type="primary">recD</name>
    <name evidence="5" type="ORF">SAMN02583745_00455</name>
</gene>
<dbReference type="STRING" id="1123402.SAMN02583745_00455"/>
<evidence type="ECO:0000313" key="6">
    <source>
        <dbReference type="Proteomes" id="UP000242642"/>
    </source>
</evidence>
<proteinExistence type="inferred from homology"/>
<comment type="subunit">
    <text evidence="3">Heterotrimer of RecB, RecC and RecD. All subunits contribute to DNA-binding.</text>
</comment>
<dbReference type="CDD" id="cd17933">
    <property type="entry name" value="DEXSc_RecD-like"/>
    <property type="match status" value="1"/>
</dbReference>
<dbReference type="InterPro" id="IPR050534">
    <property type="entry name" value="Coronavir_polyprotein_1ab"/>
</dbReference>
<name>A0A1H9Z7C2_9GAMM</name>
<dbReference type="EC" id="5.6.2.3" evidence="3"/>
<evidence type="ECO:0000256" key="2">
    <source>
        <dbReference type="ARBA" id="ARBA00022840"/>
    </source>
</evidence>
<dbReference type="GO" id="GO:0008854">
    <property type="term" value="F:exodeoxyribonuclease V activity"/>
    <property type="evidence" value="ECO:0007669"/>
    <property type="project" value="InterPro"/>
</dbReference>
<evidence type="ECO:0000313" key="5">
    <source>
        <dbReference type="EMBL" id="SES77430.1"/>
    </source>
</evidence>